<accession>A0A9Y2IRQ7</accession>
<gene>
    <name evidence="2" type="ORF">QRX50_00715</name>
</gene>
<sequence>METTMTEKQAHDRVEDYVRAAFEALPRTASRTLFSQNRSECTDPTDGGPPGRFEISVTYEITGVQVAAFGEQFDAVVTWWRAHGFTVVTDRRPTDQYVFVRNASDSFDMSIQANELGKLYLGATSPCVWPNGVPEAAGEPAETAMASAPEPEPAPKPQPRPRRAAVDDEDFGETNWSDGGTAF</sequence>
<feature type="region of interest" description="Disordered" evidence="1">
    <location>
        <begin position="132"/>
        <end position="183"/>
    </location>
</feature>
<name>A0A9Y2IRQ7_9PSEU</name>
<organism evidence="2 3">
    <name type="scientific">Amycolatopsis carbonis</name>
    <dbReference type="NCBI Taxonomy" id="715471"/>
    <lineage>
        <taxon>Bacteria</taxon>
        <taxon>Bacillati</taxon>
        <taxon>Actinomycetota</taxon>
        <taxon>Actinomycetes</taxon>
        <taxon>Pseudonocardiales</taxon>
        <taxon>Pseudonocardiaceae</taxon>
        <taxon>Amycolatopsis</taxon>
    </lineage>
</organism>
<dbReference type="AlphaFoldDB" id="A0A9Y2IRQ7"/>
<keyword evidence="3" id="KW-1185">Reference proteome</keyword>
<feature type="compositionally biased region" description="Polar residues" evidence="1">
    <location>
        <begin position="174"/>
        <end position="183"/>
    </location>
</feature>
<feature type="compositionally biased region" description="Low complexity" evidence="1">
    <location>
        <begin position="139"/>
        <end position="149"/>
    </location>
</feature>
<evidence type="ECO:0000256" key="1">
    <source>
        <dbReference type="SAM" id="MobiDB-lite"/>
    </source>
</evidence>
<evidence type="ECO:0000313" key="2">
    <source>
        <dbReference type="EMBL" id="WIX84244.1"/>
    </source>
</evidence>
<reference evidence="2 3" key="1">
    <citation type="submission" date="2023-06" db="EMBL/GenBank/DDBJ databases">
        <authorList>
            <person name="Oyuntsetseg B."/>
            <person name="Kim S.B."/>
        </authorList>
    </citation>
    <scope>NUCLEOTIDE SEQUENCE [LARGE SCALE GENOMIC DNA]</scope>
    <source>
        <strain evidence="2 3">2-15</strain>
    </source>
</reference>
<proteinExistence type="predicted"/>
<evidence type="ECO:0000313" key="3">
    <source>
        <dbReference type="Proteomes" id="UP001236014"/>
    </source>
</evidence>
<dbReference type="EMBL" id="CP127294">
    <property type="protein sequence ID" value="WIX84244.1"/>
    <property type="molecule type" value="Genomic_DNA"/>
</dbReference>
<protein>
    <submittedName>
        <fullName evidence="2">Uncharacterized protein</fullName>
    </submittedName>
</protein>
<dbReference type="Proteomes" id="UP001236014">
    <property type="component" value="Chromosome"/>
</dbReference>
<dbReference type="KEGG" id="acab:QRX50_00715"/>